<accession>A0A7K1GI42</accession>
<dbReference type="InterPro" id="IPR052032">
    <property type="entry name" value="ATP-dep_AA_Ligase"/>
</dbReference>
<keyword evidence="3 4" id="KW-0067">ATP-binding</keyword>
<comment type="caution">
    <text evidence="6">The sequence shown here is derived from an EMBL/GenBank/DDBJ whole genome shotgun (WGS) entry which is preliminary data.</text>
</comment>
<keyword evidence="1" id="KW-0436">Ligase</keyword>
<dbReference type="GO" id="GO:0005524">
    <property type="term" value="F:ATP binding"/>
    <property type="evidence" value="ECO:0007669"/>
    <property type="project" value="UniProtKB-UniRule"/>
</dbReference>
<evidence type="ECO:0000256" key="1">
    <source>
        <dbReference type="ARBA" id="ARBA00022598"/>
    </source>
</evidence>
<dbReference type="PANTHER" id="PTHR43585">
    <property type="entry name" value="FUMIPYRROLE BIOSYNTHESIS PROTEIN C"/>
    <property type="match status" value="1"/>
</dbReference>
<dbReference type="GO" id="GO:0046872">
    <property type="term" value="F:metal ion binding"/>
    <property type="evidence" value="ECO:0007669"/>
    <property type="project" value="InterPro"/>
</dbReference>
<dbReference type="Gene3D" id="3.30.1490.20">
    <property type="entry name" value="ATP-grasp fold, A domain"/>
    <property type="match status" value="1"/>
</dbReference>
<dbReference type="InterPro" id="IPR011761">
    <property type="entry name" value="ATP-grasp"/>
</dbReference>
<proteinExistence type="predicted"/>
<dbReference type="PANTHER" id="PTHR43585:SF2">
    <property type="entry name" value="ATP-GRASP ENZYME FSQD"/>
    <property type="match status" value="1"/>
</dbReference>
<dbReference type="Pfam" id="PF13535">
    <property type="entry name" value="ATP-grasp_4"/>
    <property type="match status" value="1"/>
</dbReference>
<dbReference type="Gene3D" id="3.40.50.20">
    <property type="match status" value="1"/>
</dbReference>
<evidence type="ECO:0000259" key="5">
    <source>
        <dbReference type="PROSITE" id="PS50975"/>
    </source>
</evidence>
<dbReference type="Proteomes" id="UP000488936">
    <property type="component" value="Unassembled WGS sequence"/>
</dbReference>
<dbReference type="AlphaFoldDB" id="A0A7K1GI42"/>
<organism evidence="6 7">
    <name type="scientific">Myroides pelagicus</name>
    <dbReference type="NCBI Taxonomy" id="270914"/>
    <lineage>
        <taxon>Bacteria</taxon>
        <taxon>Pseudomonadati</taxon>
        <taxon>Bacteroidota</taxon>
        <taxon>Flavobacteriia</taxon>
        <taxon>Flavobacteriales</taxon>
        <taxon>Flavobacteriaceae</taxon>
        <taxon>Myroides</taxon>
    </lineage>
</organism>
<name>A0A7K1GI42_9FLAO</name>
<dbReference type="RefSeq" id="WP_155034450.1">
    <property type="nucleotide sequence ID" value="NZ_JBHTIG010000060.1"/>
</dbReference>
<dbReference type="EMBL" id="WMJY01000001">
    <property type="protein sequence ID" value="MTH28460.1"/>
    <property type="molecule type" value="Genomic_DNA"/>
</dbReference>
<keyword evidence="7" id="KW-1185">Reference proteome</keyword>
<keyword evidence="2 4" id="KW-0547">Nucleotide-binding</keyword>
<dbReference type="PROSITE" id="PS50975">
    <property type="entry name" value="ATP_GRASP"/>
    <property type="match status" value="1"/>
</dbReference>
<evidence type="ECO:0000313" key="6">
    <source>
        <dbReference type="EMBL" id="MTH28460.1"/>
    </source>
</evidence>
<evidence type="ECO:0000313" key="7">
    <source>
        <dbReference type="Proteomes" id="UP000488936"/>
    </source>
</evidence>
<feature type="domain" description="ATP-grasp" evidence="5">
    <location>
        <begin position="107"/>
        <end position="301"/>
    </location>
</feature>
<evidence type="ECO:0000256" key="2">
    <source>
        <dbReference type="ARBA" id="ARBA00022741"/>
    </source>
</evidence>
<dbReference type="GO" id="GO:0008716">
    <property type="term" value="F:D-alanine-D-alanine ligase activity"/>
    <property type="evidence" value="ECO:0007669"/>
    <property type="project" value="InterPro"/>
</dbReference>
<protein>
    <submittedName>
        <fullName evidence="6">ATP-grasp domain-containing protein</fullName>
    </submittedName>
</protein>
<dbReference type="Gene3D" id="3.30.470.20">
    <property type="entry name" value="ATP-grasp fold, B domain"/>
    <property type="match status" value="1"/>
</dbReference>
<reference evidence="6 7" key="1">
    <citation type="journal article" date="2006" name="Int. J. Syst. Evol. Microbiol.">
        <title>Myroides pelagicus sp. nov., isolated from seawater in Thailand.</title>
        <authorList>
            <person name="Yoon J."/>
            <person name="Maneerat S."/>
            <person name="Kawai F."/>
            <person name="Yokota A."/>
        </authorList>
    </citation>
    <scope>NUCLEOTIDE SEQUENCE [LARGE SCALE GENOMIC DNA]</scope>
    <source>
        <strain evidence="6 7">SM1T</strain>
    </source>
</reference>
<sequence>MRKILFLGGSYAQVPAIKRAKEKGYYVITADYLPNNPGHFYSDEYYNVSTTDKEAVLSLATLLTIDGILAYASDPGAPTAAYVATILGLQTSPLKSIEILGKKHLWRKFLNENGFNVPKTQYGLNILDFNFKDWSFPLMVKPVDSSGSKGVIKINNQAEFEQAFYYAKSFSRNGIIIVEEFINKIGCQIGGDGFFGKDRLEFVCFGDQYVDFDVNPYVPSGMAFPSDIDSKYQKLIKDEINRALTLLGVSNLSFNLEVMIDSKGCIYLMEIGPRNGGNYIPQTIEYLTGISLVDLALTACLMEDSNLDNRKEIPKVSEGFGYYAIHSNREGIFHSIEYRFSNEIEIIEEHLYLKEGCKIKPFNGSNHTIGILILKFKTKDLMKVFYNNPSKYINIIYE</sequence>
<dbReference type="SUPFAM" id="SSF56059">
    <property type="entry name" value="Glutathione synthetase ATP-binding domain-like"/>
    <property type="match status" value="1"/>
</dbReference>
<dbReference type="OrthoDB" id="9803907at2"/>
<evidence type="ECO:0000256" key="4">
    <source>
        <dbReference type="PROSITE-ProRule" id="PRU00409"/>
    </source>
</evidence>
<evidence type="ECO:0000256" key="3">
    <source>
        <dbReference type="ARBA" id="ARBA00022840"/>
    </source>
</evidence>
<gene>
    <name evidence="6" type="ORF">GJV77_00770</name>
</gene>
<dbReference type="InterPro" id="IPR013815">
    <property type="entry name" value="ATP_grasp_subdomain_1"/>
</dbReference>